<evidence type="ECO:0000313" key="11">
    <source>
        <dbReference type="Proteomes" id="UP000007110"/>
    </source>
</evidence>
<dbReference type="EnsemblMetazoa" id="XM_030983548">
    <property type="protein sequence ID" value="XP_030839408"/>
    <property type="gene ID" value="LOC100893326"/>
</dbReference>
<organism evidence="10 11">
    <name type="scientific">Strongylocentrotus purpuratus</name>
    <name type="common">Purple sea urchin</name>
    <dbReference type="NCBI Taxonomy" id="7668"/>
    <lineage>
        <taxon>Eukaryota</taxon>
        <taxon>Metazoa</taxon>
        <taxon>Echinodermata</taxon>
        <taxon>Eleutherozoa</taxon>
        <taxon>Echinozoa</taxon>
        <taxon>Echinoidea</taxon>
        <taxon>Euechinoidea</taxon>
        <taxon>Echinacea</taxon>
        <taxon>Camarodonta</taxon>
        <taxon>Echinidea</taxon>
        <taxon>Strongylocentrotidae</taxon>
        <taxon>Strongylocentrotus</taxon>
    </lineage>
</organism>
<dbReference type="AlphaFoldDB" id="A0A7M7NP79"/>
<dbReference type="Pfam" id="PF01822">
    <property type="entry name" value="WSC"/>
    <property type="match status" value="1"/>
</dbReference>
<keyword evidence="5 8" id="KW-0472">Membrane</keyword>
<keyword evidence="4 8" id="KW-1133">Transmembrane helix</keyword>
<dbReference type="RefSeq" id="XP_030839408.1">
    <property type="nucleotide sequence ID" value="XM_030983548.1"/>
</dbReference>
<evidence type="ECO:0000256" key="4">
    <source>
        <dbReference type="ARBA" id="ARBA00022989"/>
    </source>
</evidence>
<dbReference type="PANTHER" id="PTHR24269">
    <property type="entry name" value="KREMEN PROTEIN"/>
    <property type="match status" value="1"/>
</dbReference>
<dbReference type="OrthoDB" id="4781at2759"/>
<protein>
    <recommendedName>
        <fullName evidence="9">WSC domain-containing protein</fullName>
    </recommendedName>
</protein>
<keyword evidence="6" id="KW-0325">Glycoprotein</keyword>
<feature type="compositionally biased region" description="Polar residues" evidence="7">
    <location>
        <begin position="418"/>
        <end position="430"/>
    </location>
</feature>
<dbReference type="GeneID" id="100893326"/>
<evidence type="ECO:0000256" key="8">
    <source>
        <dbReference type="SAM" id="Phobius"/>
    </source>
</evidence>
<keyword evidence="2 8" id="KW-0812">Transmembrane</keyword>
<name>A0A7M7NP79_STRPU</name>
<dbReference type="InterPro" id="IPR002889">
    <property type="entry name" value="WSC_carb-bd"/>
</dbReference>
<reference evidence="10" key="2">
    <citation type="submission" date="2021-01" db="UniProtKB">
        <authorList>
            <consortium name="EnsemblMetazoa"/>
        </authorList>
    </citation>
    <scope>IDENTIFICATION</scope>
</reference>
<evidence type="ECO:0000256" key="3">
    <source>
        <dbReference type="ARBA" id="ARBA00022729"/>
    </source>
</evidence>
<evidence type="ECO:0000256" key="7">
    <source>
        <dbReference type="SAM" id="MobiDB-lite"/>
    </source>
</evidence>
<feature type="region of interest" description="Disordered" evidence="7">
    <location>
        <begin position="375"/>
        <end position="436"/>
    </location>
</feature>
<evidence type="ECO:0000313" key="10">
    <source>
        <dbReference type="EnsemblMetazoa" id="XP_030839408"/>
    </source>
</evidence>
<dbReference type="InParanoid" id="A0A7M7NP79"/>
<keyword evidence="3" id="KW-0732">Signal</keyword>
<reference evidence="11" key="1">
    <citation type="submission" date="2015-02" db="EMBL/GenBank/DDBJ databases">
        <title>Genome sequencing for Strongylocentrotus purpuratus.</title>
        <authorList>
            <person name="Murali S."/>
            <person name="Liu Y."/>
            <person name="Vee V."/>
            <person name="English A."/>
            <person name="Wang M."/>
            <person name="Skinner E."/>
            <person name="Han Y."/>
            <person name="Muzny D.M."/>
            <person name="Worley K.C."/>
            <person name="Gibbs R.A."/>
        </authorList>
    </citation>
    <scope>NUCLEOTIDE SEQUENCE</scope>
</reference>
<evidence type="ECO:0000259" key="9">
    <source>
        <dbReference type="PROSITE" id="PS51212"/>
    </source>
</evidence>
<keyword evidence="11" id="KW-1185">Reference proteome</keyword>
<sequence>MKMGFREYRDIHVLGNSPLFFMRHIAIILLYVTSCSAIFHFQETLSISLDGSADIWQGSPSAFIRSDKKYRICADDIYWSDEIADSICRYRGFDGAMIIKEYPSNSGYDYAVCNLAETGRTPLVCDSIDVCDKAPVISCLLPGYQGCFTHTESSPFFTNAEQAPSQDEPYNIQTCAEACVQYPYMGLTNGQICICGSALDDQGKGVCDLGCLEDELQLCGGVDSISVFAVGGFTGQCSSSQASQDLLPNETLFVLSPNFPDSFSAGATCQWTLSINVQESHNLEVTATADLLLDASIEVSSKSGYLYTILYGTQGTSGLTFYPYSVFQDTITVDFTSHGVLGGGSFLIRFSLTPSVVKSTFPPFVTDSSIRHTLASPSPTKLRTNSPDMPPPSSDSFPSSSSSSSTNSSPSSIGSSSTKTLPESARSINEQGMYIS</sequence>
<dbReference type="InterPro" id="IPR035914">
    <property type="entry name" value="Sperma_CUB_dom_sf"/>
</dbReference>
<feature type="compositionally biased region" description="Low complexity" evidence="7">
    <location>
        <begin position="394"/>
        <end position="417"/>
    </location>
</feature>
<comment type="subcellular location">
    <subcellularLocation>
        <location evidence="1">Membrane</location>
        <topology evidence="1">Single-pass membrane protein</topology>
    </subcellularLocation>
</comment>
<dbReference type="InterPro" id="IPR051836">
    <property type="entry name" value="Kremen_rcpt"/>
</dbReference>
<evidence type="ECO:0000256" key="5">
    <source>
        <dbReference type="ARBA" id="ARBA00023136"/>
    </source>
</evidence>
<feature type="domain" description="WSC" evidence="9">
    <location>
        <begin position="141"/>
        <end position="231"/>
    </location>
</feature>
<evidence type="ECO:0000256" key="6">
    <source>
        <dbReference type="ARBA" id="ARBA00023180"/>
    </source>
</evidence>
<evidence type="ECO:0000256" key="2">
    <source>
        <dbReference type="ARBA" id="ARBA00022692"/>
    </source>
</evidence>
<evidence type="ECO:0000256" key="1">
    <source>
        <dbReference type="ARBA" id="ARBA00004167"/>
    </source>
</evidence>
<dbReference type="Proteomes" id="UP000007110">
    <property type="component" value="Unassembled WGS sequence"/>
</dbReference>
<dbReference type="KEGG" id="spu:100893326"/>
<feature type="compositionally biased region" description="Polar residues" evidence="7">
    <location>
        <begin position="375"/>
        <end position="385"/>
    </location>
</feature>
<dbReference type="PROSITE" id="PS51212">
    <property type="entry name" value="WSC"/>
    <property type="match status" value="1"/>
</dbReference>
<dbReference type="GO" id="GO:0016020">
    <property type="term" value="C:membrane"/>
    <property type="evidence" value="ECO:0007669"/>
    <property type="project" value="UniProtKB-SubCell"/>
</dbReference>
<feature type="transmembrane region" description="Helical" evidence="8">
    <location>
        <begin position="21"/>
        <end position="41"/>
    </location>
</feature>
<dbReference type="SUPFAM" id="SSF49854">
    <property type="entry name" value="Spermadhesin, CUB domain"/>
    <property type="match status" value="1"/>
</dbReference>
<accession>A0A7M7NP79</accession>
<dbReference type="PANTHER" id="PTHR24269:SF16">
    <property type="entry name" value="PROTEIN SLG1"/>
    <property type="match status" value="1"/>
</dbReference>
<proteinExistence type="predicted"/>